<reference evidence="2 3" key="1">
    <citation type="submission" date="2018-06" db="EMBL/GenBank/DDBJ databases">
        <authorList>
            <consortium name="Pathogen Informatics"/>
            <person name="Doyle S."/>
        </authorList>
    </citation>
    <scope>NUCLEOTIDE SEQUENCE [LARGE SCALE GENOMIC DNA]</scope>
    <source>
        <strain evidence="2 3">NCTC12092</strain>
    </source>
</reference>
<keyword evidence="1" id="KW-0812">Transmembrane</keyword>
<dbReference type="Pfam" id="PF11364">
    <property type="entry name" value="DUF3165"/>
    <property type="match status" value="1"/>
</dbReference>
<dbReference type="EMBL" id="UHFF01000002">
    <property type="protein sequence ID" value="SUN45549.1"/>
    <property type="molecule type" value="Genomic_DNA"/>
</dbReference>
<feature type="transmembrane region" description="Helical" evidence="1">
    <location>
        <begin position="26"/>
        <end position="50"/>
    </location>
</feature>
<gene>
    <name evidence="2" type="ORF">NCTC12092_00543</name>
</gene>
<proteinExistence type="predicted"/>
<keyword evidence="1" id="KW-0472">Membrane</keyword>
<evidence type="ECO:0000313" key="2">
    <source>
        <dbReference type="EMBL" id="SUN45549.1"/>
    </source>
</evidence>
<dbReference type="RefSeq" id="WP_115250709.1">
    <property type="nucleotide sequence ID" value="NZ_UHFF01000002.1"/>
</dbReference>
<accession>A0A380JNR4</accession>
<sequence>MFYLIIAALITSYYLFMAPKSVRNTLGMIGLVGFVALLIVLAGLSFIKIMQTPKEIFVGLAMIVLGYYALRDIQKIPKKPKSKH</sequence>
<dbReference type="AlphaFoldDB" id="A0A380JNR4"/>
<keyword evidence="1" id="KW-1133">Transmembrane helix</keyword>
<protein>
    <submittedName>
        <fullName evidence="2">Membrane protein</fullName>
    </submittedName>
</protein>
<name>A0A380JNR4_9STRE</name>
<feature type="transmembrane region" description="Helical" evidence="1">
    <location>
        <begin position="56"/>
        <end position="73"/>
    </location>
</feature>
<evidence type="ECO:0000313" key="3">
    <source>
        <dbReference type="Proteomes" id="UP000254461"/>
    </source>
</evidence>
<dbReference type="InterPro" id="IPR021506">
    <property type="entry name" value="DUF3165"/>
</dbReference>
<organism evidence="2 3">
    <name type="scientific">Streptococcus equi subsp. equi</name>
    <dbReference type="NCBI Taxonomy" id="148942"/>
    <lineage>
        <taxon>Bacteria</taxon>
        <taxon>Bacillati</taxon>
        <taxon>Bacillota</taxon>
        <taxon>Bacilli</taxon>
        <taxon>Lactobacillales</taxon>
        <taxon>Streptococcaceae</taxon>
        <taxon>Streptococcus</taxon>
    </lineage>
</organism>
<dbReference type="Proteomes" id="UP000254461">
    <property type="component" value="Unassembled WGS sequence"/>
</dbReference>
<evidence type="ECO:0000256" key="1">
    <source>
        <dbReference type="SAM" id="Phobius"/>
    </source>
</evidence>